<dbReference type="AlphaFoldDB" id="A0A9N8ZKZ9"/>
<proteinExistence type="predicted"/>
<evidence type="ECO:0000256" key="2">
    <source>
        <dbReference type="SAM" id="MobiDB-lite"/>
    </source>
</evidence>
<feature type="compositionally biased region" description="Basic and acidic residues" evidence="2">
    <location>
        <begin position="143"/>
        <end position="152"/>
    </location>
</feature>
<comment type="caution">
    <text evidence="3">The sequence shown here is derived from an EMBL/GenBank/DDBJ whole genome shotgun (WGS) entry which is preliminary data.</text>
</comment>
<keyword evidence="1" id="KW-0175">Coiled coil</keyword>
<accession>A0A9N8ZKZ9</accession>
<gene>
    <name evidence="3" type="ORF">CPELLU_LOCUS2359</name>
</gene>
<dbReference type="Proteomes" id="UP000789759">
    <property type="component" value="Unassembled WGS sequence"/>
</dbReference>
<reference evidence="3" key="1">
    <citation type="submission" date="2021-06" db="EMBL/GenBank/DDBJ databases">
        <authorList>
            <person name="Kallberg Y."/>
            <person name="Tangrot J."/>
            <person name="Rosling A."/>
        </authorList>
    </citation>
    <scope>NUCLEOTIDE SEQUENCE</scope>
    <source>
        <strain evidence="3">FL966</strain>
    </source>
</reference>
<feature type="coiled-coil region" evidence="1">
    <location>
        <begin position="5"/>
        <end position="88"/>
    </location>
</feature>
<protein>
    <submittedName>
        <fullName evidence="3">16869_t:CDS:1</fullName>
    </submittedName>
</protein>
<dbReference type="EMBL" id="CAJVQA010001005">
    <property type="protein sequence ID" value="CAG8499057.1"/>
    <property type="molecule type" value="Genomic_DNA"/>
</dbReference>
<sequence length="335" mass="38116">MASELEVLKQCITELEAKNAKLEAENAELKKENTEIPNLRNKLLVFDAKIAELKRRNAKALRANKENNERCDVKVKKLEARLVIVEQNDKEVIPEVLPEISAPNNNTDNKSSENKKTDFFLDEVHKKKVSNEIRQRNRKKKLLRESSTKDLSEDVSLLNKPPTSSVTQNKESRSHKKKLEAENIVQDVFDFTMNGSEKKQLEAELSSSNVLQNINHLYENACTAENEKVKANQNPNTELPDDQEGSNIDSEEKILDDQTDASEMVSAESPLSNHKEESLWNDIKGEWGAGDYYENFVISYVEDSFNNNEDDDNDGRGYCQNKSGPMGTIKSYDMT</sequence>
<feature type="region of interest" description="Disordered" evidence="2">
    <location>
        <begin position="135"/>
        <end position="178"/>
    </location>
</feature>
<dbReference type="OrthoDB" id="2437166at2759"/>
<feature type="region of interest" description="Disordered" evidence="2">
    <location>
        <begin position="304"/>
        <end position="335"/>
    </location>
</feature>
<name>A0A9N8ZKZ9_9GLOM</name>
<evidence type="ECO:0000256" key="1">
    <source>
        <dbReference type="SAM" id="Coils"/>
    </source>
</evidence>
<evidence type="ECO:0000313" key="3">
    <source>
        <dbReference type="EMBL" id="CAG8499057.1"/>
    </source>
</evidence>
<keyword evidence="4" id="KW-1185">Reference proteome</keyword>
<feature type="region of interest" description="Disordered" evidence="2">
    <location>
        <begin position="227"/>
        <end position="247"/>
    </location>
</feature>
<evidence type="ECO:0000313" key="4">
    <source>
        <dbReference type="Proteomes" id="UP000789759"/>
    </source>
</evidence>
<organism evidence="3 4">
    <name type="scientific">Cetraspora pellucida</name>
    <dbReference type="NCBI Taxonomy" id="1433469"/>
    <lineage>
        <taxon>Eukaryota</taxon>
        <taxon>Fungi</taxon>
        <taxon>Fungi incertae sedis</taxon>
        <taxon>Mucoromycota</taxon>
        <taxon>Glomeromycotina</taxon>
        <taxon>Glomeromycetes</taxon>
        <taxon>Diversisporales</taxon>
        <taxon>Gigasporaceae</taxon>
        <taxon>Cetraspora</taxon>
    </lineage>
</organism>